<dbReference type="InterPro" id="IPR027417">
    <property type="entry name" value="P-loop_NTPase"/>
</dbReference>
<dbReference type="EC" id="7.4.2.9" evidence="5"/>
<dbReference type="NCBIfam" id="NF007739">
    <property type="entry name" value="PRK10419.1"/>
    <property type="match status" value="2"/>
</dbReference>
<comment type="catalytic activity">
    <reaction evidence="6">
        <text>a dipeptide(out) + ATP + H2O = a dipeptide(in) + ADP + phosphate + H(+)</text>
        <dbReference type="Rhea" id="RHEA:23120"/>
        <dbReference type="ChEBI" id="CHEBI:15377"/>
        <dbReference type="ChEBI" id="CHEBI:15378"/>
        <dbReference type="ChEBI" id="CHEBI:30616"/>
        <dbReference type="ChEBI" id="CHEBI:43474"/>
        <dbReference type="ChEBI" id="CHEBI:90799"/>
        <dbReference type="ChEBI" id="CHEBI:456216"/>
        <dbReference type="EC" id="7.4.2.9"/>
    </reaction>
</comment>
<dbReference type="SMART" id="SM00382">
    <property type="entry name" value="AAA"/>
    <property type="match status" value="2"/>
</dbReference>
<evidence type="ECO:0000256" key="3">
    <source>
        <dbReference type="ARBA" id="ARBA00022741"/>
    </source>
</evidence>
<reference evidence="11" key="1">
    <citation type="submission" date="2017-06" db="EMBL/GenBank/DDBJ databases">
        <authorList>
            <person name="Varghese N."/>
            <person name="Submissions S."/>
        </authorList>
    </citation>
    <scope>NUCLEOTIDE SEQUENCE [LARGE SCALE GENOMIC DNA]</scope>
    <source>
        <strain evidence="11">DSM 22348</strain>
    </source>
</reference>
<evidence type="ECO:0000256" key="8">
    <source>
        <dbReference type="ARBA" id="ARBA00065473"/>
    </source>
</evidence>
<dbReference type="PROSITE" id="PS00211">
    <property type="entry name" value="ABC_TRANSPORTER_1"/>
    <property type="match status" value="2"/>
</dbReference>
<evidence type="ECO:0000313" key="10">
    <source>
        <dbReference type="EMBL" id="SNT21478.1"/>
    </source>
</evidence>
<protein>
    <recommendedName>
        <fullName evidence="5">ABC-type dipeptide transporter</fullName>
        <ecNumber evidence="5">7.4.2.9</ecNumber>
    </recommendedName>
</protein>
<evidence type="ECO:0000313" key="11">
    <source>
        <dbReference type="Proteomes" id="UP000198407"/>
    </source>
</evidence>
<evidence type="ECO:0000256" key="2">
    <source>
        <dbReference type="ARBA" id="ARBA00022448"/>
    </source>
</evidence>
<gene>
    <name evidence="10" type="ORF">SAMN05444352_12922</name>
</gene>
<dbReference type="EMBL" id="FZOL01000029">
    <property type="protein sequence ID" value="SNT21478.1"/>
    <property type="molecule type" value="Genomic_DNA"/>
</dbReference>
<dbReference type="PANTHER" id="PTHR43776:SF7">
    <property type="entry name" value="D,D-DIPEPTIDE TRANSPORT ATP-BINDING PROTEIN DDPF-RELATED"/>
    <property type="match status" value="1"/>
</dbReference>
<dbReference type="InterPro" id="IPR003439">
    <property type="entry name" value="ABC_transporter-like_ATP-bd"/>
</dbReference>
<evidence type="ECO:0000256" key="5">
    <source>
        <dbReference type="ARBA" id="ARBA00038852"/>
    </source>
</evidence>
<dbReference type="SUPFAM" id="SSF52540">
    <property type="entry name" value="P-loop containing nucleoside triphosphate hydrolases"/>
    <property type="match status" value="2"/>
</dbReference>
<dbReference type="GO" id="GO:0015833">
    <property type="term" value="P:peptide transport"/>
    <property type="evidence" value="ECO:0007669"/>
    <property type="project" value="InterPro"/>
</dbReference>
<evidence type="ECO:0000256" key="7">
    <source>
        <dbReference type="ARBA" id="ARBA00058018"/>
    </source>
</evidence>
<dbReference type="InterPro" id="IPR050319">
    <property type="entry name" value="ABC_transp_ATP-bind"/>
</dbReference>
<dbReference type="NCBIfam" id="TIGR01727">
    <property type="entry name" value="oligo_HPY"/>
    <property type="match status" value="1"/>
</dbReference>
<keyword evidence="11" id="KW-1185">Reference proteome</keyword>
<name>A0A239KUZ2_9PSED</name>
<dbReference type="Pfam" id="PF00005">
    <property type="entry name" value="ABC_tran"/>
    <property type="match status" value="2"/>
</dbReference>
<comment type="subunit">
    <text evidence="8">The complex is composed of two ATP-binding proteins (DppD and DppF), two transmembrane proteins (DppB and DppC) and a solute-binding protein (DppA1-A5). Five orthologous SBPs (DppA1-A5) are present in P.aeruginosa, which increases the substrate specificity of the DppBCDF transporter.</text>
</comment>
<dbReference type="InterPro" id="IPR003593">
    <property type="entry name" value="AAA+_ATPase"/>
</dbReference>
<evidence type="ECO:0000256" key="6">
    <source>
        <dbReference type="ARBA" id="ARBA00047356"/>
    </source>
</evidence>
<dbReference type="CDD" id="cd03257">
    <property type="entry name" value="ABC_NikE_OppD_transporters"/>
    <property type="match status" value="2"/>
</dbReference>
<dbReference type="PANTHER" id="PTHR43776">
    <property type="entry name" value="TRANSPORT ATP-BINDING PROTEIN"/>
    <property type="match status" value="1"/>
</dbReference>
<sequence length="611" mass="67335">MTIVQSPLDQPPLLEVTDLHITVGKNGLSTPLVNGVSFSLRHNQTLCIVGESGSGKSLTAQALMRLLDPRLFSISGNISFNGQALLALSERDMRPLRGKQIAMIFQEPMKAFDPVYTIGSQITEVIRKHDGLSRHAALEKTRRLLADVRMSDIDLRLDQYPHELSGGMLQRAMIAMALSCDPLLLIADEPTTALDVTIQAQILELLAEIKQQRQMSILFITHDLEVAAQISDATLVMYQGEVVERDDTGRLYHAPQHPYTQKLLGALIPMDSAVGRALGDTVAARPTVAQPSPDTDSQALFTVSNVSRWFHSRHSRGKPIKAVNDISFSIRPGESFGLIGESGSGKSTLGRLLTGLEKPTAGQILFQGQDIALADRKQQMAFRRNAQIVFQNPYDAMNWKWTVRDIIGEPLKLHHKLHNGELSERVQELLQEVGLSPDALHRYPRSFSGGQRQRISIARAIALNPQFILADEAVSALDVSVQKQIVNLLLSLREKYGLSYLFIGHGLNVVRHLCDRIGVMYLGKLVEIAPSTELFSHPAHHYTRALASTNPGQAAGPCGLLLSGEIPSPTHLPDGCVFHTRCPAATLRCTREIPELRLIATDRWAACHFPL</sequence>
<keyword evidence="4 10" id="KW-0067">ATP-binding</keyword>
<dbReference type="GO" id="GO:0016887">
    <property type="term" value="F:ATP hydrolysis activity"/>
    <property type="evidence" value="ECO:0007669"/>
    <property type="project" value="InterPro"/>
</dbReference>
<dbReference type="RefSeq" id="WP_052419476.1">
    <property type="nucleotide sequence ID" value="NZ_FZOL01000029.1"/>
</dbReference>
<dbReference type="OrthoDB" id="9784450at2"/>
<evidence type="ECO:0000256" key="1">
    <source>
        <dbReference type="ARBA" id="ARBA00005417"/>
    </source>
</evidence>
<feature type="domain" description="ABC transporter" evidence="9">
    <location>
        <begin position="301"/>
        <end position="547"/>
    </location>
</feature>
<dbReference type="FunFam" id="3.40.50.300:FF:000016">
    <property type="entry name" value="Oligopeptide ABC transporter ATP-binding component"/>
    <property type="match status" value="2"/>
</dbReference>
<dbReference type="GO" id="GO:0055085">
    <property type="term" value="P:transmembrane transport"/>
    <property type="evidence" value="ECO:0007669"/>
    <property type="project" value="UniProtKB-ARBA"/>
</dbReference>
<dbReference type="GO" id="GO:0005524">
    <property type="term" value="F:ATP binding"/>
    <property type="evidence" value="ECO:0007669"/>
    <property type="project" value="UniProtKB-KW"/>
</dbReference>
<dbReference type="InterPro" id="IPR013563">
    <property type="entry name" value="Oligopep_ABC_C"/>
</dbReference>
<evidence type="ECO:0000256" key="4">
    <source>
        <dbReference type="ARBA" id="ARBA00022840"/>
    </source>
</evidence>
<evidence type="ECO:0000259" key="9">
    <source>
        <dbReference type="PROSITE" id="PS50893"/>
    </source>
</evidence>
<organism evidence="10 11">
    <name type="scientific">Pseudomonas japonica</name>
    <dbReference type="NCBI Taxonomy" id="256466"/>
    <lineage>
        <taxon>Bacteria</taxon>
        <taxon>Pseudomonadati</taxon>
        <taxon>Pseudomonadota</taxon>
        <taxon>Gammaproteobacteria</taxon>
        <taxon>Pseudomonadales</taxon>
        <taxon>Pseudomonadaceae</taxon>
        <taxon>Pseudomonas</taxon>
    </lineage>
</organism>
<keyword evidence="3" id="KW-0547">Nucleotide-binding</keyword>
<dbReference type="NCBIfam" id="NF008453">
    <property type="entry name" value="PRK11308.1"/>
    <property type="match status" value="2"/>
</dbReference>
<dbReference type="Proteomes" id="UP000198407">
    <property type="component" value="Unassembled WGS sequence"/>
</dbReference>
<dbReference type="Gene3D" id="3.40.50.300">
    <property type="entry name" value="P-loop containing nucleotide triphosphate hydrolases"/>
    <property type="match status" value="2"/>
</dbReference>
<keyword evidence="2" id="KW-0813">Transport</keyword>
<dbReference type="Pfam" id="PF08352">
    <property type="entry name" value="oligo_HPY"/>
    <property type="match status" value="2"/>
</dbReference>
<proteinExistence type="inferred from homology"/>
<dbReference type="STRING" id="1215104.GCA_000730585_02097"/>
<dbReference type="PROSITE" id="PS50893">
    <property type="entry name" value="ABC_TRANSPORTER_2"/>
    <property type="match status" value="2"/>
</dbReference>
<dbReference type="AlphaFoldDB" id="A0A239KUZ2"/>
<comment type="similarity">
    <text evidence="1">Belongs to the ABC transporter superfamily.</text>
</comment>
<comment type="function">
    <text evidence="7">Part of the ABC transporter DppABCDF involved in the uptake of various di/tripeptides. Is also involved in the uptake of phaseolotoxin, a toxic tripeptide inhibiting the enzyme ornithine carbamoyltransferase. Responsible for energy coupling to the transport system.</text>
</comment>
<dbReference type="InterPro" id="IPR017871">
    <property type="entry name" value="ABC_transporter-like_CS"/>
</dbReference>
<accession>A0A239KUZ2</accession>
<feature type="domain" description="ABC transporter" evidence="9">
    <location>
        <begin position="14"/>
        <end position="264"/>
    </location>
</feature>